<gene>
    <name evidence="1" type="ORF">PFLmoz3_05227</name>
</gene>
<comment type="caution">
    <text evidence="1">The sequence shown here is derived from an EMBL/GenBank/DDBJ whole genome shotgun (WGS) entry which is preliminary data.</text>
</comment>
<proteinExistence type="predicted"/>
<reference evidence="1 2" key="1">
    <citation type="submission" date="2015-05" db="EMBL/GenBank/DDBJ databases">
        <title>A genomic and transcriptomic approach to investigate the blue pigment phenotype in Pseudomonas fluorescens.</title>
        <authorList>
            <person name="Andreani N.A."/>
            <person name="Cardazzo B."/>
        </authorList>
    </citation>
    <scope>NUCLEOTIDE SEQUENCE [LARGE SCALE GENOMIC DNA]</scope>
    <source>
        <strain evidence="1 2">Ps_22</strain>
    </source>
</reference>
<sequence length="107" mass="11957">MKPRSLSTYSWNQIDCGLCEATSSIEHTDTVDRQKGMFLLAAALAACTSPRRAYMPVRPTGLRITGIASSVPNSWVVRLRSSTLRRMRWRRLISARSELLARSVCSA</sequence>
<evidence type="ECO:0000313" key="2">
    <source>
        <dbReference type="Proteomes" id="UP000061348"/>
    </source>
</evidence>
<protein>
    <submittedName>
        <fullName evidence="1">Uncharacterized protein</fullName>
    </submittedName>
</protein>
<dbReference type="AlphaFoldDB" id="A0A109LCS5"/>
<evidence type="ECO:0000313" key="1">
    <source>
        <dbReference type="EMBL" id="KWV85283.1"/>
    </source>
</evidence>
<dbReference type="Proteomes" id="UP000061348">
    <property type="component" value="Unassembled WGS sequence"/>
</dbReference>
<dbReference type="EMBL" id="LCYA01000138">
    <property type="protein sequence ID" value="KWV85283.1"/>
    <property type="molecule type" value="Genomic_DNA"/>
</dbReference>
<name>A0A109LCS5_PSEFL</name>
<accession>A0A109LCS5</accession>
<organism evidence="1 2">
    <name type="scientific">Pseudomonas fluorescens</name>
    <dbReference type="NCBI Taxonomy" id="294"/>
    <lineage>
        <taxon>Bacteria</taxon>
        <taxon>Pseudomonadati</taxon>
        <taxon>Pseudomonadota</taxon>
        <taxon>Gammaproteobacteria</taxon>
        <taxon>Pseudomonadales</taxon>
        <taxon>Pseudomonadaceae</taxon>
        <taxon>Pseudomonas</taxon>
    </lineage>
</organism>